<dbReference type="CDD" id="cd20071">
    <property type="entry name" value="SET_SMYD"/>
    <property type="match status" value="1"/>
</dbReference>
<dbReference type="eggNOG" id="KOG2084">
    <property type="taxonomic scope" value="Eukaryota"/>
</dbReference>
<dbReference type="RefSeq" id="XP_007828113.1">
    <property type="nucleotide sequence ID" value="XM_007829922.1"/>
</dbReference>
<feature type="domain" description="SET" evidence="2">
    <location>
        <begin position="115"/>
        <end position="261"/>
    </location>
</feature>
<keyword evidence="1" id="KW-0732">Signal</keyword>
<dbReference type="InterPro" id="IPR053185">
    <property type="entry name" value="SET_domain_protein"/>
</dbReference>
<gene>
    <name evidence="3" type="ORF">PFICI_01341</name>
</gene>
<dbReference type="SUPFAM" id="SSF82199">
    <property type="entry name" value="SET domain"/>
    <property type="match status" value="1"/>
</dbReference>
<dbReference type="HOGENOM" id="CLU_028281_6_1_1"/>
<accession>W3XN83</accession>
<dbReference type="InterPro" id="IPR001214">
    <property type="entry name" value="SET_dom"/>
</dbReference>
<dbReference type="OrthoDB" id="1028014at2759"/>
<evidence type="ECO:0000313" key="4">
    <source>
        <dbReference type="Proteomes" id="UP000030651"/>
    </source>
</evidence>
<dbReference type="Proteomes" id="UP000030651">
    <property type="component" value="Unassembled WGS sequence"/>
</dbReference>
<organism evidence="3 4">
    <name type="scientific">Pestalotiopsis fici (strain W106-1 / CGMCC3.15140)</name>
    <dbReference type="NCBI Taxonomy" id="1229662"/>
    <lineage>
        <taxon>Eukaryota</taxon>
        <taxon>Fungi</taxon>
        <taxon>Dikarya</taxon>
        <taxon>Ascomycota</taxon>
        <taxon>Pezizomycotina</taxon>
        <taxon>Sordariomycetes</taxon>
        <taxon>Xylariomycetidae</taxon>
        <taxon>Amphisphaeriales</taxon>
        <taxon>Sporocadaceae</taxon>
        <taxon>Pestalotiopsis</taxon>
    </lineage>
</organism>
<proteinExistence type="predicted"/>
<reference evidence="4" key="1">
    <citation type="journal article" date="2015" name="BMC Genomics">
        <title>Genomic and transcriptomic analysis of the endophytic fungus Pestalotiopsis fici reveals its lifestyle and high potential for synthesis of natural products.</title>
        <authorList>
            <person name="Wang X."/>
            <person name="Zhang X."/>
            <person name="Liu L."/>
            <person name="Xiang M."/>
            <person name="Wang W."/>
            <person name="Sun X."/>
            <person name="Che Y."/>
            <person name="Guo L."/>
            <person name="Liu G."/>
            <person name="Guo L."/>
            <person name="Wang C."/>
            <person name="Yin W.B."/>
            <person name="Stadler M."/>
            <person name="Zhang X."/>
            <person name="Liu X."/>
        </authorList>
    </citation>
    <scope>NUCLEOTIDE SEQUENCE [LARGE SCALE GENOMIC DNA]</scope>
    <source>
        <strain evidence="4">W106-1 / CGMCC3.15140</strain>
    </source>
</reference>
<dbReference type="Gene3D" id="2.170.270.10">
    <property type="entry name" value="SET domain"/>
    <property type="match status" value="1"/>
</dbReference>
<dbReference type="EMBL" id="KI912109">
    <property type="protein sequence ID" value="ETS87513.1"/>
    <property type="molecule type" value="Genomic_DNA"/>
</dbReference>
<dbReference type="PANTHER" id="PTHR47332">
    <property type="entry name" value="SET DOMAIN-CONTAINING PROTEIN 5"/>
    <property type="match status" value="1"/>
</dbReference>
<evidence type="ECO:0000256" key="1">
    <source>
        <dbReference type="SAM" id="SignalP"/>
    </source>
</evidence>
<evidence type="ECO:0000313" key="3">
    <source>
        <dbReference type="EMBL" id="ETS87513.1"/>
    </source>
</evidence>
<evidence type="ECO:0000259" key="2">
    <source>
        <dbReference type="PROSITE" id="PS50280"/>
    </source>
</evidence>
<dbReference type="OMA" id="DGHHYGN"/>
<feature type="chain" id="PRO_5004836326" description="SET domain-containing protein" evidence="1">
    <location>
        <begin position="19"/>
        <end position="402"/>
    </location>
</feature>
<protein>
    <recommendedName>
        <fullName evidence="2">SET domain-containing protein</fullName>
    </recommendedName>
</protein>
<dbReference type="SMART" id="SM00317">
    <property type="entry name" value="SET"/>
    <property type="match status" value="1"/>
</dbReference>
<keyword evidence="4" id="KW-1185">Reference proteome</keyword>
<feature type="signal peptide" evidence="1">
    <location>
        <begin position="1"/>
        <end position="18"/>
    </location>
</feature>
<dbReference type="InParanoid" id="W3XN83"/>
<dbReference type="Pfam" id="PF00856">
    <property type="entry name" value="SET"/>
    <property type="match status" value="1"/>
</dbReference>
<dbReference type="STRING" id="1229662.W3XN83"/>
<dbReference type="PANTHER" id="PTHR47332:SF6">
    <property type="entry name" value="SET DOMAIN-CONTAINING PROTEIN"/>
    <property type="match status" value="1"/>
</dbReference>
<dbReference type="PROSITE" id="PS50280">
    <property type="entry name" value="SET"/>
    <property type="match status" value="1"/>
</dbReference>
<dbReference type="GeneID" id="19266354"/>
<dbReference type="AlphaFoldDB" id="W3XN83"/>
<dbReference type="KEGG" id="pfy:PFICI_01341"/>
<sequence>MNLLQLFASSHLMWLVRSATYASICPRTPLQAQLSDFSGRDAFPLNLGAAYKPTIGGGQQPLDWKWQGPHTCIGKYCVWSSETSSGDGLSIITTSANSMLVQNMTTSMGSTFTSPALRTVQIANKGVGMIAVEPIRRGERILAAEPVVLVHRSLIDELTDASQHDLLEMAMKHLPEAKRRQFMAQAGEFGGHRIKDIMFTNSFQINLGGHDGQHFGNFPVVSRFNHDCRPNVAFYIDGNLTHHTHAIRDIEPGEELTISYLDSFRARDVRQQRAHASWGFACTCSQCSLSKDEADISDARLYSIYKEENLLADLGNSQVTPTMIEHLIELYEQERLDFKIADVYTLAALNYNILGMAEMAQKYAQLSIEQGVMEHGPEAPDIEAMRLLLANPRGHWTYNRRV</sequence>
<name>W3XN83_PESFW</name>
<dbReference type="InterPro" id="IPR046341">
    <property type="entry name" value="SET_dom_sf"/>
</dbReference>